<dbReference type="SUPFAM" id="SSF117916">
    <property type="entry name" value="Fe-S cluster assembly (FSCA) domain-like"/>
    <property type="match status" value="1"/>
</dbReference>
<dbReference type="SUPFAM" id="SSF82649">
    <property type="entry name" value="SufE/NifU"/>
    <property type="match status" value="1"/>
</dbReference>
<dbReference type="InterPro" id="IPR002871">
    <property type="entry name" value="NIF_FeS_clus_asmbl_NifU_N"/>
</dbReference>
<evidence type="ECO:0000259" key="2">
    <source>
        <dbReference type="Pfam" id="PF01883"/>
    </source>
</evidence>
<reference evidence="3 4" key="1">
    <citation type="submission" date="2017-06" db="EMBL/GenBank/DDBJ databases">
        <title>Novel microbial phyla capable of carbon fixation and sulfur reduction in deep-sea sediments.</title>
        <authorList>
            <person name="Huang J."/>
            <person name="Baker B."/>
            <person name="Wang Y."/>
        </authorList>
    </citation>
    <scope>NUCLEOTIDE SEQUENCE [LARGE SCALE GENOMIC DNA]</scope>
    <source>
        <strain evidence="3">B3_LCP</strain>
    </source>
</reference>
<dbReference type="GO" id="GO:0051536">
    <property type="term" value="F:iron-sulfur cluster binding"/>
    <property type="evidence" value="ECO:0007669"/>
    <property type="project" value="InterPro"/>
</dbReference>
<dbReference type="PANTHER" id="PTHR10093">
    <property type="entry name" value="IRON-SULFUR CLUSTER ASSEMBLY ENZYME NIFU HOMOLOG"/>
    <property type="match status" value="1"/>
</dbReference>
<dbReference type="Gene3D" id="3.30.300.130">
    <property type="entry name" value="Fe-S cluster assembly (FSCA)"/>
    <property type="match status" value="1"/>
</dbReference>
<dbReference type="InterPro" id="IPR034904">
    <property type="entry name" value="FSCA_dom_sf"/>
</dbReference>
<dbReference type="Pfam" id="PF01883">
    <property type="entry name" value="FeS_assembly_P"/>
    <property type="match status" value="1"/>
</dbReference>
<dbReference type="GO" id="GO:0016226">
    <property type="term" value="P:iron-sulfur cluster assembly"/>
    <property type="evidence" value="ECO:0007669"/>
    <property type="project" value="InterPro"/>
</dbReference>
<dbReference type="InterPro" id="IPR002744">
    <property type="entry name" value="MIP18-like"/>
</dbReference>
<dbReference type="AlphaFoldDB" id="A0A532UVT2"/>
<dbReference type="Proteomes" id="UP000319619">
    <property type="component" value="Unassembled WGS sequence"/>
</dbReference>
<feature type="domain" description="NIF system FeS cluster assembly NifU N-terminal" evidence="1">
    <location>
        <begin position="5"/>
        <end position="124"/>
    </location>
</feature>
<sequence length="228" mass="25084">MAIKYSQTVIEHFTNPQNVGEIEDADATATEGSPACGDMLTFTLRVNPETHIIDDVRFRSYGCASNISTASMATVLAKGKTIEEVKHFNAKIVAEKLGGLPSTKMHCSVLAVNGLKAAIKQWEISQGLAEEEAIQCNEDTIKKLLKSVINPHTGKSIISSEMVSYIKVDGAKVFVEVNLGDTDEMYAENIREEVTETIESMKCVDEIIVRILDREKFELKNGENNNGE</sequence>
<feature type="domain" description="MIP18 family-like" evidence="2">
    <location>
        <begin position="138"/>
        <end position="207"/>
    </location>
</feature>
<comment type="caution">
    <text evidence="3">The sequence shown here is derived from an EMBL/GenBank/DDBJ whole genome shotgun (WGS) entry which is preliminary data.</text>
</comment>
<accession>A0A532UVT2</accession>
<gene>
    <name evidence="3" type="ORF">CEE37_11510</name>
</gene>
<dbReference type="Pfam" id="PF01592">
    <property type="entry name" value="NifU_N"/>
    <property type="match status" value="1"/>
</dbReference>
<dbReference type="Gene3D" id="3.90.1010.10">
    <property type="match status" value="1"/>
</dbReference>
<evidence type="ECO:0000313" key="4">
    <source>
        <dbReference type="Proteomes" id="UP000319619"/>
    </source>
</evidence>
<protein>
    <submittedName>
        <fullName evidence="3">Iron-sulfur cluster assembly scaffold protein</fullName>
    </submittedName>
</protein>
<dbReference type="CDD" id="cd06664">
    <property type="entry name" value="IscU_like"/>
    <property type="match status" value="1"/>
</dbReference>
<evidence type="ECO:0000259" key="1">
    <source>
        <dbReference type="Pfam" id="PF01592"/>
    </source>
</evidence>
<dbReference type="EMBL" id="NJBN01000008">
    <property type="protein sequence ID" value="TKJ39044.1"/>
    <property type="molecule type" value="Genomic_DNA"/>
</dbReference>
<organism evidence="3 4">
    <name type="scientific">candidate division LCP-89 bacterium B3_LCP</name>
    <dbReference type="NCBI Taxonomy" id="2012998"/>
    <lineage>
        <taxon>Bacteria</taxon>
        <taxon>Pseudomonadati</taxon>
        <taxon>Bacteria division LCP-89</taxon>
    </lineage>
</organism>
<dbReference type="GO" id="GO:0005506">
    <property type="term" value="F:iron ion binding"/>
    <property type="evidence" value="ECO:0007669"/>
    <property type="project" value="InterPro"/>
</dbReference>
<proteinExistence type="predicted"/>
<name>A0A532UVT2_UNCL8</name>
<evidence type="ECO:0000313" key="3">
    <source>
        <dbReference type="EMBL" id="TKJ39044.1"/>
    </source>
</evidence>